<proteinExistence type="predicted"/>
<protein>
    <submittedName>
        <fullName evidence="2">Transcriptional regulator</fullName>
    </submittedName>
</protein>
<evidence type="ECO:0000313" key="2">
    <source>
        <dbReference type="EMBL" id="CAJ1500298.1"/>
    </source>
</evidence>
<dbReference type="Proteomes" id="UP001190464">
    <property type="component" value="Chromosome"/>
</dbReference>
<gene>
    <name evidence="2" type="ORF">MU0102_001193</name>
</gene>
<dbReference type="RefSeq" id="WP_308486030.1">
    <property type="nucleotide sequence ID" value="NZ_OY726398.1"/>
</dbReference>
<dbReference type="InterPro" id="IPR036390">
    <property type="entry name" value="WH_DNA-bd_sf"/>
</dbReference>
<evidence type="ECO:0000313" key="3">
    <source>
        <dbReference type="Proteomes" id="UP001190464"/>
    </source>
</evidence>
<keyword evidence="3" id="KW-1185">Reference proteome</keyword>
<accession>A0ABN9N4D5</accession>
<dbReference type="InterPro" id="IPR036388">
    <property type="entry name" value="WH-like_DNA-bd_sf"/>
</dbReference>
<dbReference type="Gene3D" id="1.10.10.10">
    <property type="entry name" value="Winged helix-like DNA-binding domain superfamily/Winged helix DNA-binding domain"/>
    <property type="match status" value="1"/>
</dbReference>
<dbReference type="SUPFAM" id="SSF46785">
    <property type="entry name" value="Winged helix' DNA-binding domain"/>
    <property type="match status" value="1"/>
</dbReference>
<reference evidence="2 3" key="1">
    <citation type="submission" date="2023-08" db="EMBL/GenBank/DDBJ databases">
        <authorList>
            <person name="Folkvardsen B D."/>
            <person name="Norman A."/>
        </authorList>
    </citation>
    <scope>NUCLEOTIDE SEQUENCE [LARGE SCALE GENOMIC DNA]</scope>
    <source>
        <strain evidence="2 3">Mu0102</strain>
    </source>
</reference>
<name>A0ABN9N4D5_9MYCO</name>
<feature type="compositionally biased region" description="Low complexity" evidence="1">
    <location>
        <begin position="1"/>
        <end position="15"/>
    </location>
</feature>
<sequence>MHDQSAQRQSTARSQRLPRNQQRDRVLRLVGAASGAVDAAELAERMNLHVTTVRFHLDALCEDGAVARTRIKRDGVGRPRTGYVAVRDRLDYRSLAEILAMELGETAAERQERAERAGQRWADRILASDDTAAEGPVSPNGSTPDAGIDECADRIAGIFARMGFGAELTAPTEDGNGGSRRMILLHACPVRDLARAHPEVSCAMHRGLLRGLLNAENAPGGSAELEPFVEPEMCIARVIRS</sequence>
<feature type="region of interest" description="Disordered" evidence="1">
    <location>
        <begin position="129"/>
        <end position="148"/>
    </location>
</feature>
<evidence type="ECO:0000256" key="1">
    <source>
        <dbReference type="SAM" id="MobiDB-lite"/>
    </source>
</evidence>
<dbReference type="EMBL" id="OY726398">
    <property type="protein sequence ID" value="CAJ1500298.1"/>
    <property type="molecule type" value="Genomic_DNA"/>
</dbReference>
<organism evidence="2 3">
    <name type="scientific">[Mycobacterium] holstebronense</name>
    <dbReference type="NCBI Taxonomy" id="3064288"/>
    <lineage>
        <taxon>Bacteria</taxon>
        <taxon>Bacillati</taxon>
        <taxon>Actinomycetota</taxon>
        <taxon>Actinomycetes</taxon>
        <taxon>Mycobacteriales</taxon>
        <taxon>Mycobacteriaceae</taxon>
        <taxon>Mycolicibacterium</taxon>
    </lineage>
</organism>
<feature type="region of interest" description="Disordered" evidence="1">
    <location>
        <begin position="1"/>
        <end position="23"/>
    </location>
</feature>